<dbReference type="InterPro" id="IPR001650">
    <property type="entry name" value="Helicase_C-like"/>
</dbReference>
<dbReference type="Gene3D" id="3.40.1440.60">
    <property type="entry name" value="PriA, 3(prime) DNA-binding domain"/>
    <property type="match status" value="1"/>
</dbReference>
<sequence length="727" mass="79129">MENGCLNSVVRVALPVPLPRSFDYLAPVDISVADIGRLVRVPFASGEKIGVILALPDLAAVDPARLKPLGPVLREVPALPADWLALVQFAARYYHHPLGEAVAVALPPGLRGAELMDDRSADPWLMLNEAGRAALASPGRASRVRALAEHLIAGEQPRSALVEAFGAAAVREARQRGWVDEAPSCAKADLSDAPTLNDEQTAAVEAVWSAAERFSPFLLHGITGSGKTEVYLRLIERALAAGKQALLLVPEIGLTPQLEARVAARFPRARRVALHSGATDGARCRGFIAALDGSADIVIGTRLSVFSPLPRLGLILIDEEHDASYKQQDGLRYSARDLAVWRAQQAGVPIVLGSATPSLETWQAAQSGRYRMLRLERRAAAAAPPTVRLIDTRRIKLKDGLSPPMEAAISARIERGEQSLIFLNRRGYAPVLACPACNWVSDCDHCSAHRVFHLSERILRCHHCGTEAPVPRACPQCGNQDLHGFGRGTQRVEEYLAARFPHARILRADRDSIKTPAHWAALRHAIEAGEADILVGTQMLAKGHDFPKLTLVGVIGADASLFAADYRAPERLFQQLMQVGGRAGRAGLAGEVLIQTEFPEHPLFDALRRQDFDGFANAQLEERAQAHFPPCGAQAVLRAEAPEVAQAIDFLNMAREAAEPYADAVRLYDAVPMRLVRRARLERAQLVIEADTRGALQQLLAHWVPLLHAMKSPRALRWHVDVDPIDL</sequence>
<dbReference type="PROSITE" id="PS51192">
    <property type="entry name" value="HELICASE_ATP_BIND_1"/>
    <property type="match status" value="1"/>
</dbReference>
<feature type="binding site" evidence="11">
    <location>
        <position position="437"/>
    </location>
    <ligand>
        <name>Zn(2+)</name>
        <dbReference type="ChEBI" id="CHEBI:29105"/>
        <label>1</label>
    </ligand>
</feature>
<feature type="binding site" evidence="11">
    <location>
        <position position="477"/>
    </location>
    <ligand>
        <name>Zn(2+)</name>
        <dbReference type="ChEBI" id="CHEBI:29105"/>
        <label>1</label>
    </ligand>
</feature>
<dbReference type="Proteomes" id="UP000663570">
    <property type="component" value="Chromosome"/>
</dbReference>
<dbReference type="PROSITE" id="PS51194">
    <property type="entry name" value="HELICASE_CTER"/>
    <property type="match status" value="1"/>
</dbReference>
<evidence type="ECO:0000313" key="14">
    <source>
        <dbReference type="EMBL" id="QSI76494.1"/>
    </source>
</evidence>
<dbReference type="Pfam" id="PF18074">
    <property type="entry name" value="PriA_C"/>
    <property type="match status" value="1"/>
</dbReference>
<organism evidence="14 15">
    <name type="scientific">Niveibacterium microcysteis</name>
    <dbReference type="NCBI Taxonomy" id="2811415"/>
    <lineage>
        <taxon>Bacteria</taxon>
        <taxon>Pseudomonadati</taxon>
        <taxon>Pseudomonadota</taxon>
        <taxon>Betaproteobacteria</taxon>
        <taxon>Rhodocyclales</taxon>
        <taxon>Rhodocyclaceae</taxon>
        <taxon>Niveibacterium</taxon>
    </lineage>
</organism>
<feature type="binding site" evidence="11">
    <location>
        <position position="474"/>
    </location>
    <ligand>
        <name>Zn(2+)</name>
        <dbReference type="ChEBI" id="CHEBI:29105"/>
        <label>1</label>
    </ligand>
</feature>
<dbReference type="Pfam" id="PF17764">
    <property type="entry name" value="PriA_3primeBD"/>
    <property type="match status" value="1"/>
</dbReference>
<keyword evidence="8 11" id="KW-0067">ATP-binding</keyword>
<dbReference type="Pfam" id="PF00270">
    <property type="entry name" value="DEAD"/>
    <property type="match status" value="1"/>
</dbReference>
<dbReference type="HAMAP" id="MF_00983">
    <property type="entry name" value="PriA"/>
    <property type="match status" value="1"/>
</dbReference>
<dbReference type="Pfam" id="PF18319">
    <property type="entry name" value="Zn_ribbon_PriA"/>
    <property type="match status" value="1"/>
</dbReference>
<evidence type="ECO:0000256" key="4">
    <source>
        <dbReference type="ARBA" id="ARBA00022741"/>
    </source>
</evidence>
<proteinExistence type="inferred from homology"/>
<name>A0ABX7M408_9RHOO</name>
<comment type="catalytic activity">
    <reaction evidence="11">
        <text>ATP + H2O = ADP + phosphate + H(+)</text>
        <dbReference type="Rhea" id="RHEA:13065"/>
        <dbReference type="ChEBI" id="CHEBI:15377"/>
        <dbReference type="ChEBI" id="CHEBI:15378"/>
        <dbReference type="ChEBI" id="CHEBI:30616"/>
        <dbReference type="ChEBI" id="CHEBI:43474"/>
        <dbReference type="ChEBI" id="CHEBI:456216"/>
        <dbReference type="EC" id="5.6.2.4"/>
    </reaction>
</comment>
<feature type="domain" description="Helicase C-terminal" evidence="13">
    <location>
        <begin position="404"/>
        <end position="623"/>
    </location>
</feature>
<evidence type="ECO:0000256" key="2">
    <source>
        <dbReference type="ARBA" id="ARBA00022705"/>
    </source>
</evidence>
<keyword evidence="3 11" id="KW-0479">Metal-binding</keyword>
<dbReference type="NCBIfam" id="NF004067">
    <property type="entry name" value="PRK05580.1-4"/>
    <property type="match status" value="1"/>
</dbReference>
<evidence type="ECO:0000256" key="9">
    <source>
        <dbReference type="ARBA" id="ARBA00023125"/>
    </source>
</evidence>
<comment type="catalytic activity">
    <reaction evidence="11">
        <text>Couples ATP hydrolysis with the unwinding of duplex DNA by translocating in the 3'-5' direction.</text>
        <dbReference type="EC" id="5.6.2.4"/>
    </reaction>
</comment>
<dbReference type="Gene3D" id="3.40.50.300">
    <property type="entry name" value="P-loop containing nucleotide triphosphate hydrolases"/>
    <property type="match status" value="2"/>
</dbReference>
<dbReference type="CDD" id="cd17929">
    <property type="entry name" value="DEXHc_priA"/>
    <property type="match status" value="1"/>
</dbReference>
<dbReference type="EMBL" id="CP071060">
    <property type="protein sequence ID" value="QSI76494.1"/>
    <property type="molecule type" value="Genomic_DNA"/>
</dbReference>
<keyword evidence="1 11" id="KW-0639">Primosome</keyword>
<dbReference type="SUPFAM" id="SSF52540">
    <property type="entry name" value="P-loop containing nucleoside triphosphate hydrolases"/>
    <property type="match status" value="2"/>
</dbReference>
<feature type="domain" description="Helicase ATP-binding" evidence="12">
    <location>
        <begin position="208"/>
        <end position="375"/>
    </location>
</feature>
<evidence type="ECO:0000256" key="3">
    <source>
        <dbReference type="ARBA" id="ARBA00022723"/>
    </source>
</evidence>
<dbReference type="InterPro" id="IPR005259">
    <property type="entry name" value="PriA"/>
</dbReference>
<evidence type="ECO:0000313" key="15">
    <source>
        <dbReference type="Proteomes" id="UP000663570"/>
    </source>
</evidence>
<feature type="binding site" evidence="11">
    <location>
        <position position="464"/>
    </location>
    <ligand>
        <name>Zn(2+)</name>
        <dbReference type="ChEBI" id="CHEBI:29105"/>
        <label>2</label>
    </ligand>
</feature>
<dbReference type="Pfam" id="PF00271">
    <property type="entry name" value="Helicase_C"/>
    <property type="match status" value="1"/>
</dbReference>
<evidence type="ECO:0000256" key="11">
    <source>
        <dbReference type="HAMAP-Rule" id="MF_00983"/>
    </source>
</evidence>
<protein>
    <recommendedName>
        <fullName evidence="11">Replication restart protein PriA</fullName>
    </recommendedName>
    <alternativeName>
        <fullName evidence="11">ATP-dependent DNA helicase PriA</fullName>
        <ecNumber evidence="11">5.6.2.4</ecNumber>
    </alternativeName>
    <alternativeName>
        <fullName evidence="11">DNA 3'-5' helicase PriA</fullName>
    </alternativeName>
</protein>
<dbReference type="InterPro" id="IPR041236">
    <property type="entry name" value="PriA_C"/>
</dbReference>
<dbReference type="NCBIfam" id="TIGR00595">
    <property type="entry name" value="priA"/>
    <property type="match status" value="1"/>
</dbReference>
<dbReference type="PANTHER" id="PTHR30580">
    <property type="entry name" value="PRIMOSOMAL PROTEIN N"/>
    <property type="match status" value="1"/>
</dbReference>
<keyword evidence="7 11" id="KW-0862">Zinc</keyword>
<feature type="binding site" evidence="11">
    <location>
        <position position="443"/>
    </location>
    <ligand>
        <name>Zn(2+)</name>
        <dbReference type="ChEBI" id="CHEBI:29105"/>
        <label>2</label>
    </ligand>
</feature>
<keyword evidence="10 11" id="KW-0413">Isomerase</keyword>
<dbReference type="InterPro" id="IPR014001">
    <property type="entry name" value="Helicase_ATP-bd"/>
</dbReference>
<feature type="binding site" evidence="11">
    <location>
        <position position="434"/>
    </location>
    <ligand>
        <name>Zn(2+)</name>
        <dbReference type="ChEBI" id="CHEBI:29105"/>
        <label>1</label>
    </ligand>
</feature>
<dbReference type="EC" id="5.6.2.4" evidence="11"/>
<evidence type="ECO:0000256" key="5">
    <source>
        <dbReference type="ARBA" id="ARBA00022801"/>
    </source>
</evidence>
<keyword evidence="4 11" id="KW-0547">Nucleotide-binding</keyword>
<keyword evidence="5 11" id="KW-0378">Hydrolase</keyword>
<keyword evidence="15" id="KW-1185">Reference proteome</keyword>
<evidence type="ECO:0000256" key="7">
    <source>
        <dbReference type="ARBA" id="ARBA00022833"/>
    </source>
</evidence>
<dbReference type="InterPro" id="IPR040498">
    <property type="entry name" value="PriA_CRR"/>
</dbReference>
<dbReference type="InterPro" id="IPR042115">
    <property type="entry name" value="PriA_3primeBD_sf"/>
</dbReference>
<evidence type="ECO:0000256" key="10">
    <source>
        <dbReference type="ARBA" id="ARBA00023235"/>
    </source>
</evidence>
<comment type="similarity">
    <text evidence="11">Belongs to the helicase family. PriA subfamily.</text>
</comment>
<dbReference type="CDD" id="cd18804">
    <property type="entry name" value="SF2_C_priA"/>
    <property type="match status" value="1"/>
</dbReference>
<dbReference type="SMART" id="SM00490">
    <property type="entry name" value="HELICc"/>
    <property type="match status" value="1"/>
</dbReference>
<comment type="subunit">
    <text evidence="11">Component of the replication restart primosome.</text>
</comment>
<reference evidence="14 15" key="1">
    <citation type="submission" date="2021-02" db="EMBL/GenBank/DDBJ databases">
        <title>Niveibacterium changnyeongensis HC41.</title>
        <authorList>
            <person name="Kang M."/>
        </authorList>
    </citation>
    <scope>NUCLEOTIDE SEQUENCE [LARGE SCALE GENOMIC DNA]</scope>
    <source>
        <strain evidence="14 15">HC41</strain>
    </source>
</reference>
<evidence type="ECO:0000259" key="13">
    <source>
        <dbReference type="PROSITE" id="PS51194"/>
    </source>
</evidence>
<evidence type="ECO:0000259" key="12">
    <source>
        <dbReference type="PROSITE" id="PS51192"/>
    </source>
</evidence>
<evidence type="ECO:0000256" key="1">
    <source>
        <dbReference type="ARBA" id="ARBA00022515"/>
    </source>
</evidence>
<gene>
    <name evidence="11" type="primary">priA</name>
    <name evidence="14" type="ORF">JY500_18855</name>
</gene>
<feature type="binding site" evidence="11">
    <location>
        <position position="461"/>
    </location>
    <ligand>
        <name>Zn(2+)</name>
        <dbReference type="ChEBI" id="CHEBI:29105"/>
        <label>2</label>
    </ligand>
</feature>
<dbReference type="InterPro" id="IPR041222">
    <property type="entry name" value="PriA_3primeBD"/>
</dbReference>
<feature type="binding site" evidence="11">
    <location>
        <position position="446"/>
    </location>
    <ligand>
        <name>Zn(2+)</name>
        <dbReference type="ChEBI" id="CHEBI:29105"/>
        <label>2</label>
    </ligand>
</feature>
<comment type="cofactor">
    <cofactor evidence="11">
        <name>Zn(2+)</name>
        <dbReference type="ChEBI" id="CHEBI:29105"/>
    </cofactor>
    <text evidence="11">Binds 2 zinc ions per subunit.</text>
</comment>
<evidence type="ECO:0000256" key="8">
    <source>
        <dbReference type="ARBA" id="ARBA00022840"/>
    </source>
</evidence>
<dbReference type="InterPro" id="IPR011545">
    <property type="entry name" value="DEAD/DEAH_box_helicase_dom"/>
</dbReference>
<dbReference type="InterPro" id="IPR027417">
    <property type="entry name" value="P-loop_NTPase"/>
</dbReference>
<accession>A0ABX7M408</accession>
<keyword evidence="2 11" id="KW-0235">DNA replication</keyword>
<dbReference type="SMART" id="SM00487">
    <property type="entry name" value="DEXDc"/>
    <property type="match status" value="1"/>
</dbReference>
<keyword evidence="6 11" id="KW-0347">Helicase</keyword>
<evidence type="ECO:0000256" key="6">
    <source>
        <dbReference type="ARBA" id="ARBA00022806"/>
    </source>
</evidence>
<comment type="function">
    <text evidence="11">Initiates the restart of stalled replication forks, which reloads the replicative helicase on sites other than the origin of replication. Recognizes and binds to abandoned replication forks and remodels them to uncover a helicase loading site. Promotes assembly of the primosome at these replication forks.</text>
</comment>
<keyword evidence="9 11" id="KW-0238">DNA-binding</keyword>
<dbReference type="PANTHER" id="PTHR30580:SF0">
    <property type="entry name" value="PRIMOSOMAL PROTEIN N"/>
    <property type="match status" value="1"/>
</dbReference>